<dbReference type="AlphaFoldDB" id="A0A9P5Q8K0"/>
<comment type="caution">
    <text evidence="3">The sequence shown here is derived from an EMBL/GenBank/DDBJ whole genome shotgun (WGS) entry which is preliminary data.</text>
</comment>
<name>A0A9P5Q8K0_9AGAR</name>
<dbReference type="PANTHER" id="PTHR14119:SF3">
    <property type="entry name" value="ISOCHORISMATASE DOMAIN-CONTAINING PROTEIN 2"/>
    <property type="match status" value="1"/>
</dbReference>
<reference evidence="3" key="1">
    <citation type="submission" date="2020-11" db="EMBL/GenBank/DDBJ databases">
        <authorList>
            <consortium name="DOE Joint Genome Institute"/>
            <person name="Ahrendt S."/>
            <person name="Riley R."/>
            <person name="Andreopoulos W."/>
            <person name="Labutti K."/>
            <person name="Pangilinan J."/>
            <person name="Ruiz-Duenas F.J."/>
            <person name="Barrasa J.M."/>
            <person name="Sanchez-Garcia M."/>
            <person name="Camarero S."/>
            <person name="Miyauchi S."/>
            <person name="Serrano A."/>
            <person name="Linde D."/>
            <person name="Babiker R."/>
            <person name="Drula E."/>
            <person name="Ayuso-Fernandez I."/>
            <person name="Pacheco R."/>
            <person name="Padilla G."/>
            <person name="Ferreira P."/>
            <person name="Barriuso J."/>
            <person name="Kellner H."/>
            <person name="Castanera R."/>
            <person name="Alfaro M."/>
            <person name="Ramirez L."/>
            <person name="Pisabarro A.G."/>
            <person name="Kuo A."/>
            <person name="Tritt A."/>
            <person name="Lipzen A."/>
            <person name="He G."/>
            <person name="Yan M."/>
            <person name="Ng V."/>
            <person name="Cullen D."/>
            <person name="Martin F."/>
            <person name="Rosso M.-N."/>
            <person name="Henrissat B."/>
            <person name="Hibbett D."/>
            <person name="Martinez A.T."/>
            <person name="Grigoriev I.V."/>
        </authorList>
    </citation>
    <scope>NUCLEOTIDE SEQUENCE</scope>
    <source>
        <strain evidence="3">AH 40177</strain>
    </source>
</reference>
<dbReference type="InterPro" id="IPR000868">
    <property type="entry name" value="Isochorismatase-like_dom"/>
</dbReference>
<keyword evidence="4" id="KW-1185">Reference proteome</keyword>
<dbReference type="EMBL" id="JADNRY010000006">
    <property type="protein sequence ID" value="KAF9076633.1"/>
    <property type="molecule type" value="Genomic_DNA"/>
</dbReference>
<evidence type="ECO:0000256" key="1">
    <source>
        <dbReference type="ARBA" id="ARBA00006336"/>
    </source>
</evidence>
<protein>
    <submittedName>
        <fullName evidence="3">Isochorismatase-like protein</fullName>
    </submittedName>
</protein>
<feature type="domain" description="Isochorismatase-like" evidence="2">
    <location>
        <begin position="4"/>
        <end position="158"/>
    </location>
</feature>
<evidence type="ECO:0000259" key="2">
    <source>
        <dbReference type="Pfam" id="PF00857"/>
    </source>
</evidence>
<sequence>MDTFFFVCDIQSRFRSIIHEYEHVVATTNKMLKIAKLLGFPVIVTTQNATALGPTDPDVDLASLGDLHLRTIDKTLFSMIVPEVRDILIAGSNDKNVVLMGIESHICILQTALELVKVAVPHINVYVIADAVSSCNPFEISLAFETMRHAGVKVISSESMGFLLMRDASLPSFREFSRIIRDSKDRTKAAGKALLTKSSM</sequence>
<dbReference type="SUPFAM" id="SSF52499">
    <property type="entry name" value="Isochorismatase-like hydrolases"/>
    <property type="match status" value="1"/>
</dbReference>
<dbReference type="Pfam" id="PF00857">
    <property type="entry name" value="Isochorismatase"/>
    <property type="match status" value="1"/>
</dbReference>
<evidence type="ECO:0000313" key="4">
    <source>
        <dbReference type="Proteomes" id="UP000772434"/>
    </source>
</evidence>
<comment type="similarity">
    <text evidence="1">Belongs to the isochorismatase family.</text>
</comment>
<proteinExistence type="inferred from homology"/>
<gene>
    <name evidence="3" type="ORF">BDP27DRAFT_1313653</name>
</gene>
<dbReference type="InterPro" id="IPR036380">
    <property type="entry name" value="Isochorismatase-like_sf"/>
</dbReference>
<dbReference type="Proteomes" id="UP000772434">
    <property type="component" value="Unassembled WGS sequence"/>
</dbReference>
<dbReference type="OrthoDB" id="269496at2759"/>
<evidence type="ECO:0000313" key="3">
    <source>
        <dbReference type="EMBL" id="KAF9076633.1"/>
    </source>
</evidence>
<dbReference type="PANTHER" id="PTHR14119">
    <property type="entry name" value="HYDROLASE"/>
    <property type="match status" value="1"/>
</dbReference>
<dbReference type="InterPro" id="IPR050993">
    <property type="entry name" value="Isochorismatase_domain"/>
</dbReference>
<dbReference type="Gene3D" id="3.40.50.850">
    <property type="entry name" value="Isochorismatase-like"/>
    <property type="match status" value="1"/>
</dbReference>
<accession>A0A9P5Q8K0</accession>
<organism evidence="3 4">
    <name type="scientific">Rhodocollybia butyracea</name>
    <dbReference type="NCBI Taxonomy" id="206335"/>
    <lineage>
        <taxon>Eukaryota</taxon>
        <taxon>Fungi</taxon>
        <taxon>Dikarya</taxon>
        <taxon>Basidiomycota</taxon>
        <taxon>Agaricomycotina</taxon>
        <taxon>Agaricomycetes</taxon>
        <taxon>Agaricomycetidae</taxon>
        <taxon>Agaricales</taxon>
        <taxon>Marasmiineae</taxon>
        <taxon>Omphalotaceae</taxon>
        <taxon>Rhodocollybia</taxon>
    </lineage>
</organism>